<dbReference type="SUPFAM" id="SSF75217">
    <property type="entry name" value="alpha/beta knot"/>
    <property type="match status" value="1"/>
</dbReference>
<comment type="similarity">
    <text evidence="2 12">Belongs to the RNA methyltransferase RsmE family.</text>
</comment>
<reference evidence="15 16" key="1">
    <citation type="submission" date="2024-05" db="EMBL/GenBank/DDBJ databases">
        <title>Genome Sequence and Characterization of the New Strain Purple Sulfur Bacterium of Genus Thioalkalicoccus.</title>
        <authorList>
            <person name="Bryantseva I.A."/>
            <person name="Kyndt J.A."/>
            <person name="Imhoff J.F."/>
        </authorList>
    </citation>
    <scope>NUCLEOTIDE SEQUENCE [LARGE SCALE GENOMIC DNA]</scope>
    <source>
        <strain evidence="15 16">Um2</strain>
    </source>
</reference>
<evidence type="ECO:0000256" key="6">
    <source>
        <dbReference type="ARBA" id="ARBA00022552"/>
    </source>
</evidence>
<dbReference type="Pfam" id="PF04452">
    <property type="entry name" value="Methyltrans_RNA"/>
    <property type="match status" value="1"/>
</dbReference>
<dbReference type="EC" id="2.1.1.193" evidence="3 12"/>
<comment type="caution">
    <text evidence="15">The sequence shown here is derived from an EMBL/GenBank/DDBJ whole genome shotgun (WGS) entry which is preliminary data.</text>
</comment>
<sequence length="245" mass="26621">MRDHRIFVDEPLAPGQTLVLPPDATQHLIGVLRLTTGTAIRLFNGDGLDYAGRLLDTNRRGVRIAVEQADGLPEAHPSLTIRLGLGVSRGERFDYALQKAVELGVNEIQPLFTERSVVRLAGDRLAKRERHWRGILISACEQSGRRRLPLLAPTTRLGDWLARGQPGGLLLDPRAEGCLPDLAAPQGAVTLLVGTEGGLDDEERGTALRAGFTGVRLGPRILRTETAPLAAIAAIQVLWGDFRRC</sequence>
<evidence type="ECO:0000259" key="14">
    <source>
        <dbReference type="Pfam" id="PF20260"/>
    </source>
</evidence>
<dbReference type="Gene3D" id="2.40.240.20">
    <property type="entry name" value="Hypothetical PUA domain-like, domain 1"/>
    <property type="match status" value="1"/>
</dbReference>
<dbReference type="PANTHER" id="PTHR30027">
    <property type="entry name" value="RIBOSOMAL RNA SMALL SUBUNIT METHYLTRANSFERASE E"/>
    <property type="match status" value="1"/>
</dbReference>
<dbReference type="CDD" id="cd18084">
    <property type="entry name" value="RsmE-like"/>
    <property type="match status" value="1"/>
</dbReference>
<evidence type="ECO:0000256" key="5">
    <source>
        <dbReference type="ARBA" id="ARBA00022490"/>
    </source>
</evidence>
<dbReference type="RefSeq" id="WP_369666959.1">
    <property type="nucleotide sequence ID" value="NZ_JBDKXB010000009.1"/>
</dbReference>
<dbReference type="Proteomes" id="UP001564408">
    <property type="component" value="Unassembled WGS sequence"/>
</dbReference>
<comment type="subcellular location">
    <subcellularLocation>
        <location evidence="1 12">Cytoplasm</location>
    </subcellularLocation>
</comment>
<evidence type="ECO:0000256" key="12">
    <source>
        <dbReference type="PIRNR" id="PIRNR015601"/>
    </source>
</evidence>
<evidence type="ECO:0000256" key="11">
    <source>
        <dbReference type="ARBA" id="ARBA00047944"/>
    </source>
</evidence>
<dbReference type="InterPro" id="IPR029026">
    <property type="entry name" value="tRNA_m1G_MTases_N"/>
</dbReference>
<keyword evidence="6 12" id="KW-0698">rRNA processing</keyword>
<dbReference type="Pfam" id="PF20260">
    <property type="entry name" value="PUA_4"/>
    <property type="match status" value="1"/>
</dbReference>
<name>A0ABV4BDH7_9GAMM</name>
<comment type="catalytic activity">
    <reaction evidence="11 12">
        <text>uridine(1498) in 16S rRNA + S-adenosyl-L-methionine = N(3)-methyluridine(1498) in 16S rRNA + S-adenosyl-L-homocysteine + H(+)</text>
        <dbReference type="Rhea" id="RHEA:42920"/>
        <dbReference type="Rhea" id="RHEA-COMP:10283"/>
        <dbReference type="Rhea" id="RHEA-COMP:10284"/>
        <dbReference type="ChEBI" id="CHEBI:15378"/>
        <dbReference type="ChEBI" id="CHEBI:57856"/>
        <dbReference type="ChEBI" id="CHEBI:59789"/>
        <dbReference type="ChEBI" id="CHEBI:65315"/>
        <dbReference type="ChEBI" id="CHEBI:74502"/>
        <dbReference type="EC" id="2.1.1.193"/>
    </reaction>
</comment>
<dbReference type="InterPro" id="IPR046886">
    <property type="entry name" value="RsmE_MTase_dom"/>
</dbReference>
<evidence type="ECO:0000256" key="2">
    <source>
        <dbReference type="ARBA" id="ARBA00005528"/>
    </source>
</evidence>
<dbReference type="InterPro" id="IPR015947">
    <property type="entry name" value="PUA-like_sf"/>
</dbReference>
<evidence type="ECO:0000256" key="1">
    <source>
        <dbReference type="ARBA" id="ARBA00004496"/>
    </source>
</evidence>
<evidence type="ECO:0000256" key="8">
    <source>
        <dbReference type="ARBA" id="ARBA00022679"/>
    </source>
</evidence>
<dbReference type="GO" id="GO:0032259">
    <property type="term" value="P:methylation"/>
    <property type="evidence" value="ECO:0007669"/>
    <property type="project" value="UniProtKB-KW"/>
</dbReference>
<feature type="domain" description="Ribosomal RNA small subunit methyltransferase E methyltransferase" evidence="13">
    <location>
        <begin position="79"/>
        <end position="236"/>
    </location>
</feature>
<evidence type="ECO:0000256" key="7">
    <source>
        <dbReference type="ARBA" id="ARBA00022603"/>
    </source>
</evidence>
<comment type="function">
    <text evidence="10 12">Specifically methylates the N3 position of the uracil ring of uridine 1498 (m3U1498) in 16S rRNA. Acts on the fully assembled 30S ribosomal subunit.</text>
</comment>
<feature type="domain" description="Ribosomal RNA small subunit methyltransferase E PUA-like" evidence="14">
    <location>
        <begin position="22"/>
        <end position="65"/>
    </location>
</feature>
<dbReference type="InterPro" id="IPR046887">
    <property type="entry name" value="RsmE_PUA-like"/>
</dbReference>
<dbReference type="NCBIfam" id="TIGR00046">
    <property type="entry name" value="RsmE family RNA methyltransferase"/>
    <property type="match status" value="1"/>
</dbReference>
<dbReference type="PIRSF" id="PIRSF015601">
    <property type="entry name" value="MTase_slr0722"/>
    <property type="match status" value="1"/>
</dbReference>
<keyword evidence="5 12" id="KW-0963">Cytoplasm</keyword>
<accession>A0ABV4BDH7</accession>
<keyword evidence="7 12" id="KW-0489">Methyltransferase</keyword>
<protein>
    <recommendedName>
        <fullName evidence="4 12">Ribosomal RNA small subunit methyltransferase E</fullName>
        <ecNumber evidence="3 12">2.1.1.193</ecNumber>
    </recommendedName>
</protein>
<dbReference type="EMBL" id="JBDKXB010000009">
    <property type="protein sequence ID" value="MEY6432575.1"/>
    <property type="molecule type" value="Genomic_DNA"/>
</dbReference>
<evidence type="ECO:0000256" key="10">
    <source>
        <dbReference type="ARBA" id="ARBA00025699"/>
    </source>
</evidence>
<evidence type="ECO:0000313" key="15">
    <source>
        <dbReference type="EMBL" id="MEY6432575.1"/>
    </source>
</evidence>
<evidence type="ECO:0000259" key="13">
    <source>
        <dbReference type="Pfam" id="PF04452"/>
    </source>
</evidence>
<organism evidence="15 16">
    <name type="scientific">Thioalkalicoccus limnaeus</name>
    <dbReference type="NCBI Taxonomy" id="120681"/>
    <lineage>
        <taxon>Bacteria</taxon>
        <taxon>Pseudomonadati</taxon>
        <taxon>Pseudomonadota</taxon>
        <taxon>Gammaproteobacteria</taxon>
        <taxon>Chromatiales</taxon>
        <taxon>Chromatiaceae</taxon>
        <taxon>Thioalkalicoccus</taxon>
    </lineage>
</organism>
<dbReference type="SUPFAM" id="SSF88697">
    <property type="entry name" value="PUA domain-like"/>
    <property type="match status" value="1"/>
</dbReference>
<dbReference type="InterPro" id="IPR006700">
    <property type="entry name" value="RsmE"/>
</dbReference>
<dbReference type="Gene3D" id="3.40.1280.10">
    <property type="match status" value="1"/>
</dbReference>
<evidence type="ECO:0000256" key="4">
    <source>
        <dbReference type="ARBA" id="ARBA00013673"/>
    </source>
</evidence>
<evidence type="ECO:0000256" key="3">
    <source>
        <dbReference type="ARBA" id="ARBA00012328"/>
    </source>
</evidence>
<proteinExistence type="inferred from homology"/>
<evidence type="ECO:0000256" key="9">
    <source>
        <dbReference type="ARBA" id="ARBA00022691"/>
    </source>
</evidence>
<dbReference type="InterPro" id="IPR029028">
    <property type="entry name" value="Alpha/beta_knot_MTases"/>
</dbReference>
<dbReference type="PANTHER" id="PTHR30027:SF3">
    <property type="entry name" value="16S RRNA (URACIL(1498)-N(3))-METHYLTRANSFERASE"/>
    <property type="match status" value="1"/>
</dbReference>
<evidence type="ECO:0000313" key="16">
    <source>
        <dbReference type="Proteomes" id="UP001564408"/>
    </source>
</evidence>
<dbReference type="NCBIfam" id="NF008692">
    <property type="entry name" value="PRK11713.1-5"/>
    <property type="match status" value="1"/>
</dbReference>
<gene>
    <name evidence="15" type="ORF">ABC977_09180</name>
</gene>
<keyword evidence="8 12" id="KW-0808">Transferase</keyword>
<keyword evidence="9 12" id="KW-0949">S-adenosyl-L-methionine</keyword>
<keyword evidence="16" id="KW-1185">Reference proteome</keyword>
<dbReference type="GO" id="GO:0008168">
    <property type="term" value="F:methyltransferase activity"/>
    <property type="evidence" value="ECO:0007669"/>
    <property type="project" value="UniProtKB-KW"/>
</dbReference>